<dbReference type="Proteomes" id="UP000054564">
    <property type="component" value="Unassembled WGS sequence"/>
</dbReference>
<gene>
    <name evidence="1" type="ORF">PSTG_18528</name>
</gene>
<name>A0A0L0ULY5_9BASI</name>
<dbReference type="SUPFAM" id="SSF51306">
    <property type="entry name" value="LexA/Signal peptidase"/>
    <property type="match status" value="1"/>
</dbReference>
<sequence>PKNDEWIYPAAASSGKVVDIANALGVNVEWLANGVGEMEGPSSTPPIRVDRSHQIPIWNEHGETDDFVMSPKGKSGATWRAYILERNSGCADAPAGSIIIIDSSIKPGTGDLVVAQVNKSISASRFLDGGDNGFLAVDDNRVPLIPVSEGTLLGVVVLLLRDFRM</sequence>
<feature type="non-terminal residue" evidence="1">
    <location>
        <position position="1"/>
    </location>
</feature>
<evidence type="ECO:0000313" key="2">
    <source>
        <dbReference type="Proteomes" id="UP000054564"/>
    </source>
</evidence>
<reference evidence="2" key="1">
    <citation type="submission" date="2014-03" db="EMBL/GenBank/DDBJ databases">
        <title>The Genome Sequence of Puccinia striiformis f. sp. tritici PST-78.</title>
        <authorList>
            <consortium name="The Broad Institute Genome Sequencing Platform"/>
            <person name="Cuomo C."/>
            <person name="Hulbert S."/>
            <person name="Chen X."/>
            <person name="Walker B."/>
            <person name="Young S.K."/>
            <person name="Zeng Q."/>
            <person name="Gargeya S."/>
            <person name="Fitzgerald M."/>
            <person name="Haas B."/>
            <person name="Abouelleil A."/>
            <person name="Alvarado L."/>
            <person name="Arachchi H.M."/>
            <person name="Berlin A.M."/>
            <person name="Chapman S.B."/>
            <person name="Goldberg J."/>
            <person name="Griggs A."/>
            <person name="Gujja S."/>
            <person name="Hansen M."/>
            <person name="Howarth C."/>
            <person name="Imamovic A."/>
            <person name="Larimer J."/>
            <person name="McCowan C."/>
            <person name="Montmayeur A."/>
            <person name="Murphy C."/>
            <person name="Neiman D."/>
            <person name="Pearson M."/>
            <person name="Priest M."/>
            <person name="Roberts A."/>
            <person name="Saif S."/>
            <person name="Shea T."/>
            <person name="Sisk P."/>
            <person name="Sykes S."/>
            <person name="Wortman J."/>
            <person name="Nusbaum C."/>
            <person name="Birren B."/>
        </authorList>
    </citation>
    <scope>NUCLEOTIDE SEQUENCE [LARGE SCALE GENOMIC DNA]</scope>
    <source>
        <strain evidence="2">race PST-78</strain>
    </source>
</reference>
<keyword evidence="2" id="KW-1185">Reference proteome</keyword>
<comment type="caution">
    <text evidence="1">The sequence shown here is derived from an EMBL/GenBank/DDBJ whole genome shotgun (WGS) entry which is preliminary data.</text>
</comment>
<protein>
    <recommendedName>
        <fullName evidence="3">Peptidase S24/S26A/S26B/S26C domain-containing protein</fullName>
    </recommendedName>
</protein>
<dbReference type="InterPro" id="IPR036286">
    <property type="entry name" value="LexA/Signal_pep-like_sf"/>
</dbReference>
<dbReference type="Gene3D" id="2.10.109.10">
    <property type="entry name" value="Umud Fragment, subunit A"/>
    <property type="match status" value="1"/>
</dbReference>
<evidence type="ECO:0008006" key="3">
    <source>
        <dbReference type="Google" id="ProtNLM"/>
    </source>
</evidence>
<organism evidence="1 2">
    <name type="scientific">Puccinia striiformis f. sp. tritici PST-78</name>
    <dbReference type="NCBI Taxonomy" id="1165861"/>
    <lineage>
        <taxon>Eukaryota</taxon>
        <taxon>Fungi</taxon>
        <taxon>Dikarya</taxon>
        <taxon>Basidiomycota</taxon>
        <taxon>Pucciniomycotina</taxon>
        <taxon>Pucciniomycetes</taxon>
        <taxon>Pucciniales</taxon>
        <taxon>Pucciniaceae</taxon>
        <taxon>Puccinia</taxon>
    </lineage>
</organism>
<dbReference type="AlphaFoldDB" id="A0A0L0ULY5"/>
<evidence type="ECO:0000313" key="1">
    <source>
        <dbReference type="EMBL" id="KNE88077.1"/>
    </source>
</evidence>
<dbReference type="EMBL" id="AJIL01003219">
    <property type="protein sequence ID" value="KNE88077.1"/>
    <property type="molecule type" value="Genomic_DNA"/>
</dbReference>
<proteinExistence type="predicted"/>
<accession>A0A0L0ULY5</accession>